<reference evidence="7 8" key="1">
    <citation type="journal article" date="2010" name="J. Bacteriol.">
        <title>Genome sequence of Lentisphaera araneosa HTCC2155T, the type species of the order Lentisphaerales in the phylum Lentisphaerae.</title>
        <authorList>
            <person name="Thrash J.C."/>
            <person name="Cho J.C."/>
            <person name="Vergin K.L."/>
            <person name="Morris R.M."/>
            <person name="Giovannoni S.J."/>
        </authorList>
    </citation>
    <scope>NUCLEOTIDE SEQUENCE [LARGE SCALE GENOMIC DNA]</scope>
    <source>
        <strain evidence="7 8">HTCC2155</strain>
    </source>
</reference>
<evidence type="ECO:0000256" key="3">
    <source>
        <dbReference type="ARBA" id="ARBA00022679"/>
    </source>
</evidence>
<protein>
    <submittedName>
        <fullName evidence="7">Geranylgeranyl pyrophosphate synthetase</fullName>
    </submittedName>
</protein>
<dbReference type="EMBL" id="ABCK01000008">
    <property type="protein sequence ID" value="EDM27597.1"/>
    <property type="molecule type" value="Genomic_DNA"/>
</dbReference>
<name>A6DKZ5_9BACT</name>
<organism evidence="7 8">
    <name type="scientific">Lentisphaera araneosa HTCC2155</name>
    <dbReference type="NCBI Taxonomy" id="313628"/>
    <lineage>
        <taxon>Bacteria</taxon>
        <taxon>Pseudomonadati</taxon>
        <taxon>Lentisphaerota</taxon>
        <taxon>Lentisphaeria</taxon>
        <taxon>Lentisphaerales</taxon>
        <taxon>Lentisphaeraceae</taxon>
        <taxon>Lentisphaera</taxon>
    </lineage>
</organism>
<keyword evidence="4" id="KW-0479">Metal-binding</keyword>
<dbReference type="GO" id="GO:0008299">
    <property type="term" value="P:isoprenoid biosynthetic process"/>
    <property type="evidence" value="ECO:0007669"/>
    <property type="project" value="InterPro"/>
</dbReference>
<keyword evidence="5" id="KW-0460">Magnesium</keyword>
<dbReference type="PANTHER" id="PTHR12001:SF85">
    <property type="entry name" value="SHORT CHAIN ISOPRENYL DIPHOSPHATE SYNTHASE"/>
    <property type="match status" value="1"/>
</dbReference>
<dbReference type="AlphaFoldDB" id="A6DKZ5"/>
<gene>
    <name evidence="7" type="ORF">LNTAR_20363</name>
</gene>
<dbReference type="InterPro" id="IPR008949">
    <property type="entry name" value="Isoprenoid_synthase_dom_sf"/>
</dbReference>
<dbReference type="Pfam" id="PF00348">
    <property type="entry name" value="polyprenyl_synt"/>
    <property type="match status" value="1"/>
</dbReference>
<proteinExistence type="inferred from homology"/>
<keyword evidence="8" id="KW-1185">Reference proteome</keyword>
<dbReference type="RefSeq" id="WP_007278557.1">
    <property type="nucleotide sequence ID" value="NZ_ABCK01000008.1"/>
</dbReference>
<evidence type="ECO:0000256" key="4">
    <source>
        <dbReference type="ARBA" id="ARBA00022723"/>
    </source>
</evidence>
<dbReference type="CDD" id="cd00685">
    <property type="entry name" value="Trans_IPPS_HT"/>
    <property type="match status" value="1"/>
</dbReference>
<dbReference type="SUPFAM" id="SSF48576">
    <property type="entry name" value="Terpenoid synthases"/>
    <property type="match status" value="1"/>
</dbReference>
<dbReference type="STRING" id="313628.LNTAR_20363"/>
<dbReference type="PANTHER" id="PTHR12001">
    <property type="entry name" value="GERANYLGERANYL PYROPHOSPHATE SYNTHASE"/>
    <property type="match status" value="1"/>
</dbReference>
<evidence type="ECO:0000313" key="7">
    <source>
        <dbReference type="EMBL" id="EDM27597.1"/>
    </source>
</evidence>
<evidence type="ECO:0000256" key="2">
    <source>
        <dbReference type="ARBA" id="ARBA00006706"/>
    </source>
</evidence>
<dbReference type="OrthoDB" id="9805316at2"/>
<comment type="caution">
    <text evidence="7">The sequence shown here is derived from an EMBL/GenBank/DDBJ whole genome shotgun (WGS) entry which is preliminary data.</text>
</comment>
<dbReference type="InterPro" id="IPR033749">
    <property type="entry name" value="Polyprenyl_synt_CS"/>
</dbReference>
<sequence>MEYKDFKSDLSSIASQIDSYLLEHPFPNTVSPSWLGNEMSSYTKNGGKRLRPALCLWSAALVSDCPELATSVASAAEIFHTWTLVHDDIIDRDATRRGLPTSHTALADFARKEHGSEGDNADHFGLSMAILTGDLQQAWALRLVSEQANKDLTSGTALAVMDRLLSHVYPVLLGGEAIDVEFEHREIDSISPEEILKMLEMKTACLLEFSAQAGVVVGLELDSFDHDLVHHAGQFAYNAGLAFQLQDDILGVFADEKELGKPVGSDIAARKVTLLIVETIKMTKADDKKFILDLLGSNQISSEQLQQAAEIIKTCGALSKIQAMMDQYVQAAEEHLAKLPNSPAKERLKELAHFMIKRNF</sequence>
<dbReference type="SFLD" id="SFLDS00005">
    <property type="entry name" value="Isoprenoid_Synthase_Type_I"/>
    <property type="match status" value="1"/>
</dbReference>
<evidence type="ECO:0000256" key="1">
    <source>
        <dbReference type="ARBA" id="ARBA00001946"/>
    </source>
</evidence>
<comment type="similarity">
    <text evidence="2 6">Belongs to the FPP/GGPP synthase family.</text>
</comment>
<dbReference type="eggNOG" id="COG0142">
    <property type="taxonomic scope" value="Bacteria"/>
</dbReference>
<dbReference type="Proteomes" id="UP000004947">
    <property type="component" value="Unassembled WGS sequence"/>
</dbReference>
<dbReference type="Gene3D" id="1.10.600.10">
    <property type="entry name" value="Farnesyl Diphosphate Synthase"/>
    <property type="match status" value="1"/>
</dbReference>
<comment type="cofactor">
    <cofactor evidence="1">
        <name>Mg(2+)</name>
        <dbReference type="ChEBI" id="CHEBI:18420"/>
    </cofactor>
</comment>
<keyword evidence="3 6" id="KW-0808">Transferase</keyword>
<dbReference type="GO" id="GO:0046872">
    <property type="term" value="F:metal ion binding"/>
    <property type="evidence" value="ECO:0007669"/>
    <property type="project" value="UniProtKB-KW"/>
</dbReference>
<evidence type="ECO:0000256" key="6">
    <source>
        <dbReference type="RuleBase" id="RU004466"/>
    </source>
</evidence>
<dbReference type="PROSITE" id="PS00723">
    <property type="entry name" value="POLYPRENYL_SYNTHASE_1"/>
    <property type="match status" value="1"/>
</dbReference>
<accession>A6DKZ5</accession>
<evidence type="ECO:0000256" key="5">
    <source>
        <dbReference type="ARBA" id="ARBA00022842"/>
    </source>
</evidence>
<dbReference type="GO" id="GO:0004659">
    <property type="term" value="F:prenyltransferase activity"/>
    <property type="evidence" value="ECO:0007669"/>
    <property type="project" value="InterPro"/>
</dbReference>
<dbReference type="SFLD" id="SFLDG01017">
    <property type="entry name" value="Polyprenyl_Transferase_Like"/>
    <property type="match status" value="1"/>
</dbReference>
<evidence type="ECO:0000313" key="8">
    <source>
        <dbReference type="Proteomes" id="UP000004947"/>
    </source>
</evidence>
<dbReference type="InterPro" id="IPR000092">
    <property type="entry name" value="Polyprenyl_synt"/>
</dbReference>